<proteinExistence type="predicted"/>
<protein>
    <submittedName>
        <fullName evidence="1">Uncharacterized protein</fullName>
    </submittedName>
</protein>
<name>A0A512C621_9BACT</name>
<dbReference type="EMBL" id="BJYV01000001">
    <property type="protein sequence ID" value="GEO19668.1"/>
    <property type="molecule type" value="Genomic_DNA"/>
</dbReference>
<evidence type="ECO:0000313" key="2">
    <source>
        <dbReference type="Proteomes" id="UP000321301"/>
    </source>
</evidence>
<organism evidence="1 2">
    <name type="scientific">Cyclobacterium qasimii</name>
    <dbReference type="NCBI Taxonomy" id="1350429"/>
    <lineage>
        <taxon>Bacteria</taxon>
        <taxon>Pseudomonadati</taxon>
        <taxon>Bacteroidota</taxon>
        <taxon>Cytophagia</taxon>
        <taxon>Cytophagales</taxon>
        <taxon>Cyclobacteriaceae</taxon>
        <taxon>Cyclobacterium</taxon>
    </lineage>
</organism>
<dbReference type="RefSeq" id="WP_020889229.1">
    <property type="nucleotide sequence ID" value="NZ_BJYV01000001.1"/>
</dbReference>
<gene>
    <name evidence="1" type="ORF">CQA01_02020</name>
</gene>
<reference evidence="1 2" key="1">
    <citation type="submission" date="2019-07" db="EMBL/GenBank/DDBJ databases">
        <title>Whole genome shotgun sequence of Cyclobacterium qasimii NBRC 106168.</title>
        <authorList>
            <person name="Hosoyama A."/>
            <person name="Uohara A."/>
            <person name="Ohji S."/>
            <person name="Ichikawa N."/>
        </authorList>
    </citation>
    <scope>NUCLEOTIDE SEQUENCE [LARGE SCALE GENOMIC DNA]</scope>
    <source>
        <strain evidence="1 2">NBRC 106168</strain>
    </source>
</reference>
<accession>A0A512C621</accession>
<keyword evidence="2" id="KW-1185">Reference proteome</keyword>
<comment type="caution">
    <text evidence="1">The sequence shown here is derived from an EMBL/GenBank/DDBJ whole genome shotgun (WGS) entry which is preliminary data.</text>
</comment>
<dbReference type="Proteomes" id="UP000321301">
    <property type="component" value="Unassembled WGS sequence"/>
</dbReference>
<dbReference type="AlphaFoldDB" id="A0A512C621"/>
<sequence>MKSPKIKLIGVIVIALLAVIVFNNSQSNQKVSLNPGDIAVPHIRTINWEVKSDFYDSIVGIWANETVEYGPKRGKVDNPRILLAQLHSQTNVDETNQVIMGMKPWGVAGSSWALNKLGDYDFTFTVLTSILWQFGDNPEILYAQTVDHLLNVLLVEEGNNFRRTAPKTLGLFPETENHILMTEGSRYLKNRWMALHGSKARKYDNKSNEMESKIVDFLAEMKTNGLHEFNSMPYVGYTITALLNLEAYGSDNVRKEAREVLDYMNFCFAIGSYNYKYLPPMRRRYDRANWHKLTTGYHAVFMKAWMSFLPGAKTNFDIGEGRVHALMGACMPYRPADKITTLLFNKGDGYFVKMGHGKNASPEIYAAGKNYLISAGGVNRGKRSQIVARPITLFMNDEAKELEETFHLSGPGTNFMEWNNTGVYKDFACAAGPVSIPKGQVPVFKTIHGLFLKVVKTCL</sequence>
<evidence type="ECO:0000313" key="1">
    <source>
        <dbReference type="EMBL" id="GEO19668.1"/>
    </source>
</evidence>